<evidence type="ECO:0000259" key="1">
    <source>
        <dbReference type="Pfam" id="PF04909"/>
    </source>
</evidence>
<dbReference type="PANTHER" id="PTHR35563:SF2">
    <property type="entry name" value="BARREL METAL-DEPENDENT HYDROLASE, PUTATIVE (AFU_ORTHOLOGUE AFUA_1G16240)-RELATED"/>
    <property type="match status" value="1"/>
</dbReference>
<sequence length="285" mass="30828">MIRTLSGPAPQTVLPHGTIDSHMHMYLPGYEAQPGGPPLPLGALPDADQYRRFMRWIGIDRVVITQGNAHQSDNANLLACLAEMGEVARGVAVIHPDTEEAEIARLDAAGVVGARIMDLAGGAVGLAALEGVDARAHDAGWVTIVQFDGSQISAQEDRLAALRSRWVLDHHGKFLSGVGRAEVEAMKRLIDRGNCWIKFAGAYEWSRSGPPDYADVAAIAREIAAHAPDRIVWGSNWPHNQARTTADYPDDRALTDTVLSWLPSDDARHQALVTTPEALFGFPPL</sequence>
<evidence type="ECO:0000313" key="2">
    <source>
        <dbReference type="EMBL" id="QUS36832.1"/>
    </source>
</evidence>
<evidence type="ECO:0000313" key="3">
    <source>
        <dbReference type="Proteomes" id="UP000679284"/>
    </source>
</evidence>
<proteinExistence type="predicted"/>
<dbReference type="Proteomes" id="UP000679284">
    <property type="component" value="Chromosome"/>
</dbReference>
<dbReference type="KEGG" id="fap:GR316_01445"/>
<reference evidence="2" key="1">
    <citation type="submission" date="2020-01" db="EMBL/GenBank/DDBJ databases">
        <authorList>
            <person name="Yang Y."/>
            <person name="Kwon Y.M."/>
        </authorList>
    </citation>
    <scope>NUCLEOTIDE SEQUENCE</scope>
    <source>
        <strain evidence="2">PG104</strain>
    </source>
</reference>
<dbReference type="AlphaFoldDB" id="A0A8J8MUR7"/>
<dbReference type="InterPro" id="IPR006680">
    <property type="entry name" value="Amidohydro-rel"/>
</dbReference>
<protein>
    <submittedName>
        <fullName evidence="2">Amidohydrolase family protein</fullName>
    </submittedName>
</protein>
<gene>
    <name evidence="2" type="ORF">GR316_01445</name>
</gene>
<dbReference type="PANTHER" id="PTHR35563">
    <property type="entry name" value="BARREL METAL-DEPENDENT HYDROLASE, PUTATIVE (AFU_ORTHOLOGUE AFUA_1G16240)-RELATED"/>
    <property type="match status" value="1"/>
</dbReference>
<dbReference type="InterPro" id="IPR032466">
    <property type="entry name" value="Metal_Hydrolase"/>
</dbReference>
<accession>A0A8J8MUR7</accession>
<dbReference type="Gene3D" id="3.20.20.140">
    <property type="entry name" value="Metal-dependent hydrolases"/>
    <property type="match status" value="1"/>
</dbReference>
<dbReference type="Pfam" id="PF04909">
    <property type="entry name" value="Amidohydro_2"/>
    <property type="match status" value="1"/>
</dbReference>
<dbReference type="EMBL" id="CP047289">
    <property type="protein sequence ID" value="QUS36832.1"/>
    <property type="molecule type" value="Genomic_DNA"/>
</dbReference>
<dbReference type="GO" id="GO:0016787">
    <property type="term" value="F:hydrolase activity"/>
    <property type="evidence" value="ECO:0007669"/>
    <property type="project" value="InterPro"/>
</dbReference>
<organism evidence="2 3">
    <name type="scientific">Falsirhodobacter algicola</name>
    <dbReference type="NCBI Taxonomy" id="2692330"/>
    <lineage>
        <taxon>Bacteria</taxon>
        <taxon>Pseudomonadati</taxon>
        <taxon>Pseudomonadota</taxon>
        <taxon>Alphaproteobacteria</taxon>
        <taxon>Rhodobacterales</taxon>
        <taxon>Paracoccaceae</taxon>
        <taxon>Falsirhodobacter</taxon>
    </lineage>
</organism>
<dbReference type="InterPro" id="IPR052358">
    <property type="entry name" value="Aro_Compnd_Degr_Hydrolases"/>
</dbReference>
<name>A0A8J8MUR7_9RHOB</name>
<feature type="domain" description="Amidohydrolase-related" evidence="1">
    <location>
        <begin position="19"/>
        <end position="282"/>
    </location>
</feature>
<dbReference type="SUPFAM" id="SSF51556">
    <property type="entry name" value="Metallo-dependent hydrolases"/>
    <property type="match status" value="1"/>
</dbReference>
<keyword evidence="3" id="KW-1185">Reference proteome</keyword>